<dbReference type="SUPFAM" id="SSF52172">
    <property type="entry name" value="CheY-like"/>
    <property type="match status" value="1"/>
</dbReference>
<dbReference type="InterPro" id="IPR002197">
    <property type="entry name" value="HTH_Fis"/>
</dbReference>
<dbReference type="SMART" id="SM00448">
    <property type="entry name" value="REC"/>
    <property type="match status" value="1"/>
</dbReference>
<dbReference type="HOGENOM" id="CLU_000445_0_6_7"/>
<dbReference type="eggNOG" id="COG2204">
    <property type="taxonomic scope" value="Bacteria"/>
</dbReference>
<dbReference type="GO" id="GO:0005524">
    <property type="term" value="F:ATP binding"/>
    <property type="evidence" value="ECO:0007669"/>
    <property type="project" value="UniProtKB-KW"/>
</dbReference>
<dbReference type="InterPro" id="IPR009057">
    <property type="entry name" value="Homeodomain-like_sf"/>
</dbReference>
<dbReference type="GO" id="GO:0006355">
    <property type="term" value="P:regulation of DNA-templated transcription"/>
    <property type="evidence" value="ECO:0007669"/>
    <property type="project" value="InterPro"/>
</dbReference>
<dbReference type="PANTHER" id="PTHR32071">
    <property type="entry name" value="TRANSCRIPTIONAL REGULATORY PROTEIN"/>
    <property type="match status" value="1"/>
</dbReference>
<keyword evidence="5" id="KW-0597">Phosphoprotein</keyword>
<keyword evidence="3" id="KW-0805">Transcription regulation</keyword>
<dbReference type="Gene3D" id="3.40.50.2300">
    <property type="match status" value="1"/>
</dbReference>
<feature type="region of interest" description="Disordered" evidence="6">
    <location>
        <begin position="391"/>
        <end position="438"/>
    </location>
</feature>
<dbReference type="PROSITE" id="PS50045">
    <property type="entry name" value="SIGMA54_INTERACT_4"/>
    <property type="match status" value="1"/>
</dbReference>
<feature type="modified residue" description="4-aspartylphosphate" evidence="5">
    <location>
        <position position="53"/>
    </location>
</feature>
<organism evidence="9 10">
    <name type="scientific">Desulfurivibrio alkaliphilus (strain DSM 19089 / UNIQEM U267 / AHT2)</name>
    <dbReference type="NCBI Taxonomy" id="589865"/>
    <lineage>
        <taxon>Bacteria</taxon>
        <taxon>Pseudomonadati</taxon>
        <taxon>Thermodesulfobacteriota</taxon>
        <taxon>Desulfobulbia</taxon>
        <taxon>Desulfobulbales</taxon>
        <taxon>Desulfobulbaceae</taxon>
        <taxon>Desulfurivibrio</taxon>
    </lineage>
</organism>
<reference evidence="10" key="1">
    <citation type="submission" date="2010-02" db="EMBL/GenBank/DDBJ databases">
        <title>Complete sequence of Desulfurivibrio alkaliphilus AHT2.</title>
        <authorList>
            <consortium name="US DOE Joint Genome Institute"/>
            <person name="Pitluck S."/>
            <person name="Chertkov O."/>
            <person name="Detter J.C."/>
            <person name="Han C."/>
            <person name="Tapia R."/>
            <person name="Larimer F."/>
            <person name="Land M."/>
            <person name="Hauser L."/>
            <person name="Kyrpides N."/>
            <person name="Mikhailova N."/>
            <person name="Sorokin D.Y."/>
            <person name="Muyzer G."/>
            <person name="Woyke T."/>
        </authorList>
    </citation>
    <scope>NUCLEOTIDE SEQUENCE [LARGE SCALE GENOMIC DNA]</scope>
    <source>
        <strain evidence="10">DSM 19089 / UNIQEM U267 / AHT2</strain>
    </source>
</reference>
<evidence type="ECO:0000256" key="5">
    <source>
        <dbReference type="PROSITE-ProRule" id="PRU00169"/>
    </source>
</evidence>
<evidence type="ECO:0000313" key="9">
    <source>
        <dbReference type="EMBL" id="ADH86552.1"/>
    </source>
</evidence>
<dbReference type="FunFam" id="3.40.50.300:FF:000006">
    <property type="entry name" value="DNA-binding transcriptional regulator NtrC"/>
    <property type="match status" value="1"/>
</dbReference>
<dbReference type="CDD" id="cd00009">
    <property type="entry name" value="AAA"/>
    <property type="match status" value="1"/>
</dbReference>
<dbReference type="InParanoid" id="D6Z4S7"/>
<evidence type="ECO:0000256" key="6">
    <source>
        <dbReference type="SAM" id="MobiDB-lite"/>
    </source>
</evidence>
<name>D6Z4S7_DESAT</name>
<evidence type="ECO:0000256" key="3">
    <source>
        <dbReference type="ARBA" id="ARBA00023015"/>
    </source>
</evidence>
<keyword evidence="1" id="KW-0547">Nucleotide-binding</keyword>
<dbReference type="InterPro" id="IPR001789">
    <property type="entry name" value="Sig_transdc_resp-reg_receiver"/>
</dbReference>
<dbReference type="RefSeq" id="WP_013164075.1">
    <property type="nucleotide sequence ID" value="NC_014216.1"/>
</dbReference>
<dbReference type="GO" id="GO:0043565">
    <property type="term" value="F:sequence-specific DNA binding"/>
    <property type="evidence" value="ECO:0007669"/>
    <property type="project" value="InterPro"/>
</dbReference>
<dbReference type="PROSITE" id="PS00688">
    <property type="entry name" value="SIGMA54_INTERACT_3"/>
    <property type="match status" value="1"/>
</dbReference>
<dbReference type="InterPro" id="IPR025662">
    <property type="entry name" value="Sigma_54_int_dom_ATP-bd_1"/>
</dbReference>
<keyword evidence="2" id="KW-0067">ATP-binding</keyword>
<dbReference type="KEGG" id="dak:DaAHT2_1872"/>
<dbReference type="InterPro" id="IPR058031">
    <property type="entry name" value="AAA_lid_NorR"/>
</dbReference>
<dbReference type="EMBL" id="CP001940">
    <property type="protein sequence ID" value="ADH86552.1"/>
    <property type="molecule type" value="Genomic_DNA"/>
</dbReference>
<dbReference type="Pfam" id="PF00072">
    <property type="entry name" value="Response_reg"/>
    <property type="match status" value="1"/>
</dbReference>
<evidence type="ECO:0000259" key="7">
    <source>
        <dbReference type="PROSITE" id="PS50045"/>
    </source>
</evidence>
<dbReference type="InterPro" id="IPR011006">
    <property type="entry name" value="CheY-like_superfamily"/>
</dbReference>
<dbReference type="Pfam" id="PF00158">
    <property type="entry name" value="Sigma54_activat"/>
    <property type="match status" value="1"/>
</dbReference>
<protein>
    <submittedName>
        <fullName evidence="9">Two component, sigma54 specific, transcriptional regulator, Fis family</fullName>
    </submittedName>
</protein>
<dbReference type="PRINTS" id="PR01590">
    <property type="entry name" value="HTHFIS"/>
</dbReference>
<evidence type="ECO:0000313" key="10">
    <source>
        <dbReference type="Proteomes" id="UP000001508"/>
    </source>
</evidence>
<proteinExistence type="predicted"/>
<dbReference type="SUPFAM" id="SSF52540">
    <property type="entry name" value="P-loop containing nucleoside triphosphate hydrolases"/>
    <property type="match status" value="1"/>
</dbReference>
<dbReference type="CDD" id="cd00156">
    <property type="entry name" value="REC"/>
    <property type="match status" value="1"/>
</dbReference>
<dbReference type="Pfam" id="PF02954">
    <property type="entry name" value="HTH_8"/>
    <property type="match status" value="1"/>
</dbReference>
<dbReference type="PROSITE" id="PS50110">
    <property type="entry name" value="RESPONSE_REGULATORY"/>
    <property type="match status" value="1"/>
</dbReference>
<evidence type="ECO:0000256" key="2">
    <source>
        <dbReference type="ARBA" id="ARBA00022840"/>
    </source>
</evidence>
<dbReference type="Pfam" id="PF25601">
    <property type="entry name" value="AAA_lid_14"/>
    <property type="match status" value="1"/>
</dbReference>
<dbReference type="STRING" id="589865.DaAHT2_1872"/>
<feature type="domain" description="Sigma-54 factor interaction" evidence="7">
    <location>
        <begin position="145"/>
        <end position="374"/>
    </location>
</feature>
<accession>D6Z4S7</accession>
<dbReference type="InterPro" id="IPR025944">
    <property type="entry name" value="Sigma_54_int_dom_CS"/>
</dbReference>
<evidence type="ECO:0000259" key="8">
    <source>
        <dbReference type="PROSITE" id="PS50110"/>
    </source>
</evidence>
<gene>
    <name evidence="9" type="ordered locus">DaAHT2_1872</name>
</gene>
<dbReference type="Gene3D" id="1.10.8.60">
    <property type="match status" value="1"/>
</dbReference>
<dbReference type="SUPFAM" id="SSF46689">
    <property type="entry name" value="Homeodomain-like"/>
    <property type="match status" value="1"/>
</dbReference>
<dbReference type="SMART" id="SM00382">
    <property type="entry name" value="AAA"/>
    <property type="match status" value="1"/>
</dbReference>
<evidence type="ECO:0000256" key="1">
    <source>
        <dbReference type="ARBA" id="ARBA00022741"/>
    </source>
</evidence>
<keyword evidence="4" id="KW-0804">Transcription</keyword>
<keyword evidence="10" id="KW-1185">Reference proteome</keyword>
<dbReference type="AlphaFoldDB" id="D6Z4S7"/>
<dbReference type="InterPro" id="IPR003593">
    <property type="entry name" value="AAA+_ATPase"/>
</dbReference>
<sequence>MTEKILIIEDDRGLRTLLGEELTDAGFRVREAGAVPEGWKLVQQWQPDLILSDLRLPGPDGLTLLERLAALPPPRPALIIITAFGTVPQAVEALKKGADDFLTKPLDLDHLLLCLTKTLETRRLRLEVERFRKLLERDQDDFHGIIGRSGAMRRLFAAIGQVAAADGPVLITGESGVGKELVARAVHAESPRAEEKLIAVNCAGIPAELAESEFFGHAAGAFSGARHARQGLFMEARGGTLLLDEIGELPLNLQAKLLRILQDGMLRPVGSDREQQVEVRIIAASNRDLEKEVREGRFREDLYYRLETFRLPVPPLRQREDDLDLLCARFIELFATKMERPARSISPDALARLRRYPFPGNVRELKNTLERAVAFCPGREIGLAHLPERIRRGAANGRRPDNGDEGDGAGAAGHDHGTASGLPRQLLPEQADDPGELPSLEEISNRYVQLVMQQVNGNKRRAAQILGIGRRTLYRRLDTQP</sequence>
<dbReference type="PROSITE" id="PS00675">
    <property type="entry name" value="SIGMA54_INTERACT_1"/>
    <property type="match status" value="1"/>
</dbReference>
<dbReference type="GO" id="GO:0000160">
    <property type="term" value="P:phosphorelay signal transduction system"/>
    <property type="evidence" value="ECO:0007669"/>
    <property type="project" value="InterPro"/>
</dbReference>
<dbReference type="InterPro" id="IPR002078">
    <property type="entry name" value="Sigma_54_int"/>
</dbReference>
<dbReference type="InterPro" id="IPR027417">
    <property type="entry name" value="P-loop_NTPase"/>
</dbReference>
<dbReference type="Gene3D" id="3.40.50.300">
    <property type="entry name" value="P-loop containing nucleotide triphosphate hydrolases"/>
    <property type="match status" value="1"/>
</dbReference>
<evidence type="ECO:0000256" key="4">
    <source>
        <dbReference type="ARBA" id="ARBA00023163"/>
    </source>
</evidence>
<dbReference type="Gene3D" id="1.10.10.60">
    <property type="entry name" value="Homeodomain-like"/>
    <property type="match status" value="1"/>
</dbReference>
<feature type="domain" description="Response regulatory" evidence="8">
    <location>
        <begin position="4"/>
        <end position="119"/>
    </location>
</feature>
<dbReference type="Proteomes" id="UP000001508">
    <property type="component" value="Chromosome"/>
</dbReference>